<evidence type="ECO:0000256" key="4">
    <source>
        <dbReference type="ARBA" id="ARBA00022692"/>
    </source>
</evidence>
<dbReference type="RefSeq" id="WP_113032524.1">
    <property type="nucleotide sequence ID" value="NZ_QMFB01000011.1"/>
</dbReference>
<evidence type="ECO:0000256" key="2">
    <source>
        <dbReference type="ARBA" id="ARBA00022448"/>
    </source>
</evidence>
<dbReference type="Proteomes" id="UP000250369">
    <property type="component" value="Unassembled WGS sequence"/>
</dbReference>
<dbReference type="CDD" id="cd06261">
    <property type="entry name" value="TM_PBP2"/>
    <property type="match status" value="1"/>
</dbReference>
<dbReference type="PANTHER" id="PTHR30193">
    <property type="entry name" value="ABC TRANSPORTER PERMEASE PROTEIN"/>
    <property type="match status" value="1"/>
</dbReference>
<feature type="domain" description="ABC transmembrane type-1" evidence="8">
    <location>
        <begin position="71"/>
        <end position="283"/>
    </location>
</feature>
<comment type="caution">
    <text evidence="9">The sequence shown here is derived from an EMBL/GenBank/DDBJ whole genome shotgun (WGS) entry which is preliminary data.</text>
</comment>
<feature type="transmembrane region" description="Helical" evidence="7">
    <location>
        <begin position="265"/>
        <end position="284"/>
    </location>
</feature>
<reference evidence="9 10" key="1">
    <citation type="journal article" date="2009" name="Int. J. Syst. Evol. Microbiol.">
        <title>Paenibacillus contaminans sp. nov., isolated from a contaminated laboratory plate.</title>
        <authorList>
            <person name="Chou J.H."/>
            <person name="Lee J.H."/>
            <person name="Lin M.C."/>
            <person name="Chang P.S."/>
            <person name="Arun A.B."/>
            <person name="Young C.C."/>
            <person name="Chen W.M."/>
        </authorList>
    </citation>
    <scope>NUCLEOTIDE SEQUENCE [LARGE SCALE GENOMIC DNA]</scope>
    <source>
        <strain evidence="9 10">CKOBP-6</strain>
    </source>
</reference>
<feature type="transmembrane region" description="Helical" evidence="7">
    <location>
        <begin position="109"/>
        <end position="129"/>
    </location>
</feature>
<keyword evidence="6 7" id="KW-0472">Membrane</keyword>
<organism evidence="9 10">
    <name type="scientific">Paenibacillus contaminans</name>
    <dbReference type="NCBI Taxonomy" id="450362"/>
    <lineage>
        <taxon>Bacteria</taxon>
        <taxon>Bacillati</taxon>
        <taxon>Bacillota</taxon>
        <taxon>Bacilli</taxon>
        <taxon>Bacillales</taxon>
        <taxon>Paenibacillaceae</taxon>
        <taxon>Paenibacillus</taxon>
    </lineage>
</organism>
<evidence type="ECO:0000313" key="9">
    <source>
        <dbReference type="EMBL" id="RAV19619.1"/>
    </source>
</evidence>
<dbReference type="InterPro" id="IPR000515">
    <property type="entry name" value="MetI-like"/>
</dbReference>
<keyword evidence="4 7" id="KW-0812">Transmembrane</keyword>
<dbReference type="GO" id="GO:0005886">
    <property type="term" value="C:plasma membrane"/>
    <property type="evidence" value="ECO:0007669"/>
    <property type="project" value="UniProtKB-SubCell"/>
</dbReference>
<keyword evidence="3" id="KW-1003">Cell membrane</keyword>
<dbReference type="GO" id="GO:0055085">
    <property type="term" value="P:transmembrane transport"/>
    <property type="evidence" value="ECO:0007669"/>
    <property type="project" value="InterPro"/>
</dbReference>
<proteinExistence type="inferred from homology"/>
<keyword evidence="10" id="KW-1185">Reference proteome</keyword>
<keyword evidence="5 7" id="KW-1133">Transmembrane helix</keyword>
<evidence type="ECO:0000259" key="8">
    <source>
        <dbReference type="PROSITE" id="PS50928"/>
    </source>
</evidence>
<feature type="transmembrane region" description="Helical" evidence="7">
    <location>
        <begin position="75"/>
        <end position="97"/>
    </location>
</feature>
<keyword evidence="2 7" id="KW-0813">Transport</keyword>
<dbReference type="EMBL" id="QMFB01000011">
    <property type="protein sequence ID" value="RAV19619.1"/>
    <property type="molecule type" value="Genomic_DNA"/>
</dbReference>
<evidence type="ECO:0000256" key="5">
    <source>
        <dbReference type="ARBA" id="ARBA00022989"/>
    </source>
</evidence>
<comment type="subcellular location">
    <subcellularLocation>
        <location evidence="1 7">Cell membrane</location>
        <topology evidence="1 7">Multi-pass membrane protein</topology>
    </subcellularLocation>
</comment>
<evidence type="ECO:0000256" key="3">
    <source>
        <dbReference type="ARBA" id="ARBA00022475"/>
    </source>
</evidence>
<evidence type="ECO:0000256" key="1">
    <source>
        <dbReference type="ARBA" id="ARBA00004651"/>
    </source>
</evidence>
<accession>A0A329MIG4</accession>
<evidence type="ECO:0000256" key="6">
    <source>
        <dbReference type="ARBA" id="ARBA00023136"/>
    </source>
</evidence>
<feature type="transmembrane region" description="Helical" evidence="7">
    <location>
        <begin position="214"/>
        <end position="236"/>
    </location>
</feature>
<dbReference type="Gene3D" id="1.10.3720.10">
    <property type="entry name" value="MetI-like"/>
    <property type="match status" value="1"/>
</dbReference>
<dbReference type="SUPFAM" id="SSF161098">
    <property type="entry name" value="MetI-like"/>
    <property type="match status" value="1"/>
</dbReference>
<evidence type="ECO:0000256" key="7">
    <source>
        <dbReference type="RuleBase" id="RU363032"/>
    </source>
</evidence>
<sequence length="293" mass="32827">MLKKQLVILYKERYGYLFVAPALFFFFLFYLYPIADAVKTSFYTYTYYASGFAGLENYRFLLQDDVFLKSVKNTLLIVAMLVPTSLLTSLLISIMISQFKSKMQSVFKAVFYIPAVTSIVSITFMWKYLLNYDFGLFNYIVGALGFDKINYLSYDLALVTTTFIVLLIGLGQPIVILTAALGGIPASLYEAAELDGASFWQKHFSVTLPMLKPAILFVVVSGTIGAFQLFAIILLFTAGGPNYATSTILLLLYQEAFTNGDYGKGSAMAVILSLIIVTIAWLQFKFLRSDLEY</sequence>
<dbReference type="InterPro" id="IPR051393">
    <property type="entry name" value="ABC_transporter_permease"/>
</dbReference>
<feature type="transmembrane region" description="Helical" evidence="7">
    <location>
        <begin position="14"/>
        <end position="35"/>
    </location>
</feature>
<evidence type="ECO:0000313" key="10">
    <source>
        <dbReference type="Proteomes" id="UP000250369"/>
    </source>
</evidence>
<dbReference type="OrthoDB" id="9787541at2"/>
<dbReference type="PANTHER" id="PTHR30193:SF37">
    <property type="entry name" value="INNER MEMBRANE ABC TRANSPORTER PERMEASE PROTEIN YCJO"/>
    <property type="match status" value="1"/>
</dbReference>
<dbReference type="PROSITE" id="PS50928">
    <property type="entry name" value="ABC_TM1"/>
    <property type="match status" value="1"/>
</dbReference>
<dbReference type="AlphaFoldDB" id="A0A329MIG4"/>
<comment type="similarity">
    <text evidence="7">Belongs to the binding-protein-dependent transport system permease family.</text>
</comment>
<name>A0A329MIG4_9BACL</name>
<dbReference type="InterPro" id="IPR035906">
    <property type="entry name" value="MetI-like_sf"/>
</dbReference>
<dbReference type="SUPFAM" id="SSF160964">
    <property type="entry name" value="MalF N-terminal region-like"/>
    <property type="match status" value="1"/>
</dbReference>
<dbReference type="Pfam" id="PF00528">
    <property type="entry name" value="BPD_transp_1"/>
    <property type="match status" value="1"/>
</dbReference>
<gene>
    <name evidence="9" type="ORF">DQG23_19340</name>
</gene>
<protein>
    <submittedName>
        <fullName evidence="9">Sugar ABC transporter permease</fullName>
    </submittedName>
</protein>